<proteinExistence type="predicted"/>
<sequence length="138" mass="15535">MHGIQNPRCFLVYALAPDGCAPAEANRLLNAYVADESRGLAVFHDHFIGQPGGVAVFYAETEEQRAALGDPGPLEGWRVEVRPLIFSRSPAGFDEQTSFTLRAYRKADWERLRQEQRPRYGDPLKEAETAREDRSEAD</sequence>
<dbReference type="EMBL" id="JAGGLG010000014">
    <property type="protein sequence ID" value="MBP2018512.1"/>
    <property type="molecule type" value="Genomic_DNA"/>
</dbReference>
<gene>
    <name evidence="2" type="ORF">J2Z79_001927</name>
</gene>
<evidence type="ECO:0000313" key="3">
    <source>
        <dbReference type="Proteomes" id="UP001519289"/>
    </source>
</evidence>
<comment type="caution">
    <text evidence="2">The sequence shown here is derived from an EMBL/GenBank/DDBJ whole genome shotgun (WGS) entry which is preliminary data.</text>
</comment>
<keyword evidence="3" id="KW-1185">Reference proteome</keyword>
<dbReference type="RefSeq" id="WP_209466643.1">
    <property type="nucleotide sequence ID" value="NZ_JAGGLG010000014.1"/>
</dbReference>
<reference evidence="2 3" key="1">
    <citation type="submission" date="2021-03" db="EMBL/GenBank/DDBJ databases">
        <title>Genomic Encyclopedia of Type Strains, Phase IV (KMG-IV): sequencing the most valuable type-strain genomes for metagenomic binning, comparative biology and taxonomic classification.</title>
        <authorList>
            <person name="Goeker M."/>
        </authorList>
    </citation>
    <scope>NUCLEOTIDE SEQUENCE [LARGE SCALE GENOMIC DNA]</scope>
    <source>
        <strain evidence="2 3">DSM 27138</strain>
    </source>
</reference>
<feature type="region of interest" description="Disordered" evidence="1">
    <location>
        <begin position="112"/>
        <end position="138"/>
    </location>
</feature>
<evidence type="ECO:0008006" key="4">
    <source>
        <dbReference type="Google" id="ProtNLM"/>
    </source>
</evidence>
<accession>A0ABS4JSK3</accession>
<name>A0ABS4JSK3_9FIRM</name>
<organism evidence="2 3">
    <name type="scientific">Symbiobacterium terraclitae</name>
    <dbReference type="NCBI Taxonomy" id="557451"/>
    <lineage>
        <taxon>Bacteria</taxon>
        <taxon>Bacillati</taxon>
        <taxon>Bacillota</taxon>
        <taxon>Clostridia</taxon>
        <taxon>Eubacteriales</taxon>
        <taxon>Symbiobacteriaceae</taxon>
        <taxon>Symbiobacterium</taxon>
    </lineage>
</organism>
<dbReference type="Proteomes" id="UP001519289">
    <property type="component" value="Unassembled WGS sequence"/>
</dbReference>
<evidence type="ECO:0000313" key="2">
    <source>
        <dbReference type="EMBL" id="MBP2018512.1"/>
    </source>
</evidence>
<evidence type="ECO:0000256" key="1">
    <source>
        <dbReference type="SAM" id="MobiDB-lite"/>
    </source>
</evidence>
<protein>
    <recommendedName>
        <fullName evidence="4">YCII-related domain-containing protein</fullName>
    </recommendedName>
</protein>